<accession>A0A4R6ICS3</accession>
<gene>
    <name evidence="2" type="ORF">EI74_0585</name>
</gene>
<comment type="caution">
    <text evidence="2">The sequence shown here is derived from an EMBL/GenBank/DDBJ whole genome shotgun (WGS) entry which is preliminary data.</text>
</comment>
<sequence>MKKKKINRGANFNIVVAVLIALISIPILVISYWNISVNSQYILTAGGTDYSFTFTGSIVQILGWLTGNEGDRIQNSIFISNGAIIAAGALITFIAFISFITLIVMLFKKRKFYSKILYLVNIALFAAMAVILFIYTSFIITNLVNISTHFNNLQKIANDASLLNAFSSQAAAQAEIDSMNSIFAQFEPFSFIMFIVIILANISILFFVVLTRIFNRAKIKKAIDTEEIKKTEN</sequence>
<organism evidence="2 3">
    <name type="scientific">Mycoplasma testudineum</name>
    <dbReference type="NCBI Taxonomy" id="244584"/>
    <lineage>
        <taxon>Bacteria</taxon>
        <taxon>Bacillati</taxon>
        <taxon>Mycoplasmatota</taxon>
        <taxon>Mollicutes</taxon>
        <taxon>Mycoplasmataceae</taxon>
        <taxon>Mycoplasma</taxon>
    </lineage>
</organism>
<dbReference type="EMBL" id="SNWN01000013">
    <property type="protein sequence ID" value="TDO19782.1"/>
    <property type="molecule type" value="Genomic_DNA"/>
</dbReference>
<dbReference type="RefSeq" id="WP_094254744.1">
    <property type="nucleotide sequence ID" value="NZ_NNCE01000005.1"/>
</dbReference>
<feature type="transmembrane region" description="Helical" evidence="1">
    <location>
        <begin position="77"/>
        <end position="104"/>
    </location>
</feature>
<keyword evidence="1" id="KW-0472">Membrane</keyword>
<evidence type="ECO:0000256" key="1">
    <source>
        <dbReference type="SAM" id="Phobius"/>
    </source>
</evidence>
<dbReference type="Proteomes" id="UP000295518">
    <property type="component" value="Unassembled WGS sequence"/>
</dbReference>
<protein>
    <submittedName>
        <fullName evidence="2">Uncharacterized protein</fullName>
    </submittedName>
</protein>
<keyword evidence="1" id="KW-0812">Transmembrane</keyword>
<dbReference type="AlphaFoldDB" id="A0A4R6ICS3"/>
<feature type="transmembrane region" description="Helical" evidence="1">
    <location>
        <begin position="12"/>
        <end position="33"/>
    </location>
</feature>
<evidence type="ECO:0000313" key="2">
    <source>
        <dbReference type="EMBL" id="TDO19782.1"/>
    </source>
</evidence>
<feature type="transmembrane region" description="Helical" evidence="1">
    <location>
        <begin position="116"/>
        <end position="140"/>
    </location>
</feature>
<name>A0A4R6ICS3_9MOLU</name>
<keyword evidence="3" id="KW-1185">Reference proteome</keyword>
<proteinExistence type="predicted"/>
<reference evidence="2 3" key="1">
    <citation type="submission" date="2019-03" db="EMBL/GenBank/DDBJ databases">
        <title>Genomic Encyclopedia of Archaeal and Bacterial Type Strains, Phase II (KMG-II): from individual species to whole genera.</title>
        <authorList>
            <person name="Goeker M."/>
        </authorList>
    </citation>
    <scope>NUCLEOTIDE SEQUENCE [LARGE SCALE GENOMIC DNA]</scope>
    <source>
        <strain evidence="2 3">ATCC 700618</strain>
    </source>
</reference>
<feature type="transmembrane region" description="Helical" evidence="1">
    <location>
        <begin position="189"/>
        <end position="211"/>
    </location>
</feature>
<keyword evidence="1" id="KW-1133">Transmembrane helix</keyword>
<evidence type="ECO:0000313" key="3">
    <source>
        <dbReference type="Proteomes" id="UP000295518"/>
    </source>
</evidence>